<evidence type="ECO:0000256" key="2">
    <source>
        <dbReference type="ARBA" id="ARBA00022448"/>
    </source>
</evidence>
<dbReference type="Pfam" id="PF07690">
    <property type="entry name" value="MFS_1"/>
    <property type="match status" value="1"/>
</dbReference>
<dbReference type="InterPro" id="IPR020846">
    <property type="entry name" value="MFS_dom"/>
</dbReference>
<feature type="transmembrane region" description="Helical" evidence="7">
    <location>
        <begin position="132"/>
        <end position="153"/>
    </location>
</feature>
<dbReference type="InterPro" id="IPR036259">
    <property type="entry name" value="MFS_trans_sf"/>
</dbReference>
<dbReference type="PRINTS" id="PR01035">
    <property type="entry name" value="TCRTETA"/>
</dbReference>
<reference evidence="9 10" key="2">
    <citation type="journal article" date="2016" name="Int. J. Syst. Evol. Microbiol.">
        <title>Bacillus gobiensis sp. nov., isolated from a soil sample.</title>
        <authorList>
            <person name="Liu B."/>
            <person name="Liu G.H."/>
            <person name="Cetin S."/>
            <person name="Schumann P."/>
            <person name="Pan Z.Z."/>
            <person name="Chen Q.Q."/>
        </authorList>
    </citation>
    <scope>NUCLEOTIDE SEQUENCE [LARGE SCALE GENOMIC DNA]</scope>
    <source>
        <strain evidence="9 10">FJAT-4402</strain>
    </source>
</reference>
<feature type="transmembrane region" description="Helical" evidence="7">
    <location>
        <begin position="333"/>
        <end position="352"/>
    </location>
</feature>
<dbReference type="STRING" id="1441095.AM592_17460"/>
<evidence type="ECO:0000313" key="10">
    <source>
        <dbReference type="Proteomes" id="UP000067625"/>
    </source>
</evidence>
<feature type="transmembrane region" description="Helical" evidence="7">
    <location>
        <begin position="236"/>
        <end position="257"/>
    </location>
</feature>
<dbReference type="InterPro" id="IPR011701">
    <property type="entry name" value="MFS"/>
</dbReference>
<accession>A0A0M4GBL6</accession>
<feature type="transmembrane region" description="Helical" evidence="7">
    <location>
        <begin position="358"/>
        <end position="381"/>
    </location>
</feature>
<dbReference type="InterPro" id="IPR050189">
    <property type="entry name" value="MFS_Efflux_Transporters"/>
</dbReference>
<keyword evidence="2" id="KW-0813">Transport</keyword>
<dbReference type="GO" id="GO:0022857">
    <property type="term" value="F:transmembrane transporter activity"/>
    <property type="evidence" value="ECO:0007669"/>
    <property type="project" value="InterPro"/>
</dbReference>
<keyword evidence="3" id="KW-1003">Cell membrane</keyword>
<dbReference type="CDD" id="cd17324">
    <property type="entry name" value="MFS_NepI_like"/>
    <property type="match status" value="1"/>
</dbReference>
<feature type="transmembrane region" description="Helical" evidence="7">
    <location>
        <begin position="293"/>
        <end position="312"/>
    </location>
</feature>
<feature type="transmembrane region" description="Helical" evidence="7">
    <location>
        <begin position="269"/>
        <end position="287"/>
    </location>
</feature>
<dbReference type="PANTHER" id="PTHR43124:SF3">
    <property type="entry name" value="CHLORAMPHENICOL EFFLUX PUMP RV0191"/>
    <property type="match status" value="1"/>
</dbReference>
<proteinExistence type="predicted"/>
<feature type="transmembrane region" description="Helical" evidence="7">
    <location>
        <begin position="98"/>
        <end position="120"/>
    </location>
</feature>
<dbReference type="EMBL" id="CP012600">
    <property type="protein sequence ID" value="ALC83153.1"/>
    <property type="molecule type" value="Genomic_DNA"/>
</dbReference>
<feature type="domain" description="Major facilitator superfamily (MFS) profile" evidence="8">
    <location>
        <begin position="4"/>
        <end position="377"/>
    </location>
</feature>
<evidence type="ECO:0000256" key="3">
    <source>
        <dbReference type="ARBA" id="ARBA00022475"/>
    </source>
</evidence>
<dbReference type="PATRIC" id="fig|1441095.3.peg.3873"/>
<feature type="transmembrane region" description="Helical" evidence="7">
    <location>
        <begin position="70"/>
        <end position="92"/>
    </location>
</feature>
<keyword evidence="5 7" id="KW-1133">Transmembrane helix</keyword>
<gene>
    <name evidence="9" type="ORF">AM592_17460</name>
</gene>
<dbReference type="OrthoDB" id="212436at2"/>
<feature type="transmembrane region" description="Helical" evidence="7">
    <location>
        <begin position="159"/>
        <end position="179"/>
    </location>
</feature>
<keyword evidence="6 7" id="KW-0472">Membrane</keyword>
<dbReference type="Gene3D" id="1.20.1250.20">
    <property type="entry name" value="MFS general substrate transporter like domains"/>
    <property type="match status" value="1"/>
</dbReference>
<keyword evidence="10" id="KW-1185">Reference proteome</keyword>
<evidence type="ECO:0000259" key="8">
    <source>
        <dbReference type="PROSITE" id="PS50850"/>
    </source>
</evidence>
<dbReference type="InterPro" id="IPR001958">
    <property type="entry name" value="Tet-R_TetA/multi-R_MdtG-like"/>
</dbReference>
<dbReference type="SUPFAM" id="SSF103473">
    <property type="entry name" value="MFS general substrate transporter"/>
    <property type="match status" value="1"/>
</dbReference>
<evidence type="ECO:0000256" key="4">
    <source>
        <dbReference type="ARBA" id="ARBA00022692"/>
    </source>
</evidence>
<sequence length="390" mass="42546">MNKTIALFFFIMFVIGTDTFLISPLLPILSSLYDVTTDVSGWMVSSYALGYALFALVAGPISDNLNRKTVMIYGLAAFALSTFLCGLAPDFWSMCAFRFIAGVSAAFVTPQVWASIPLIVKPDQIVKSMGIATAGLAVSQALGLPMGSFLASLSWRAPFFVLAAFSIVLIFLTVFMPAIKSSQQINQQSIFNRYKHLFSESHVFIVFFAYLLFQTGNFAAFTFLGTWLSDDYHFNVAQIGTAMLVLGMGNFIGSFFGSRYISKIGQTKSLLGGILLMGLLYFCLPFFPSVILVEISFFLLFFFAGILFPIMMSLFQSLNPSARGTIASLSNSVMYFGTTLGAFIAGQLYAHFGNFNSVTSFTAAMFLLSIITYKASGILGAEQKVNKPAS</sequence>
<evidence type="ECO:0000256" key="1">
    <source>
        <dbReference type="ARBA" id="ARBA00004651"/>
    </source>
</evidence>
<comment type="subcellular location">
    <subcellularLocation>
        <location evidence="1">Cell membrane</location>
        <topology evidence="1">Multi-pass membrane protein</topology>
    </subcellularLocation>
</comment>
<dbReference type="AlphaFoldDB" id="A0A0M4GBL6"/>
<evidence type="ECO:0000256" key="5">
    <source>
        <dbReference type="ARBA" id="ARBA00022989"/>
    </source>
</evidence>
<dbReference type="PANTHER" id="PTHR43124">
    <property type="entry name" value="PURINE EFFLUX PUMP PBUE"/>
    <property type="match status" value="1"/>
</dbReference>
<protein>
    <submittedName>
        <fullName evidence="9">MFS transporter</fullName>
    </submittedName>
</protein>
<feature type="transmembrane region" description="Helical" evidence="7">
    <location>
        <begin position="7"/>
        <end position="33"/>
    </location>
</feature>
<keyword evidence="4 7" id="KW-0812">Transmembrane</keyword>
<feature type="transmembrane region" description="Helical" evidence="7">
    <location>
        <begin position="203"/>
        <end position="224"/>
    </location>
</feature>
<dbReference type="GO" id="GO:0005886">
    <property type="term" value="C:plasma membrane"/>
    <property type="evidence" value="ECO:0007669"/>
    <property type="project" value="UniProtKB-SubCell"/>
</dbReference>
<organism evidence="9 10">
    <name type="scientific">Bacillus gobiensis</name>
    <dbReference type="NCBI Taxonomy" id="1441095"/>
    <lineage>
        <taxon>Bacteria</taxon>
        <taxon>Bacillati</taxon>
        <taxon>Bacillota</taxon>
        <taxon>Bacilli</taxon>
        <taxon>Bacillales</taxon>
        <taxon>Bacillaceae</taxon>
        <taxon>Bacillus</taxon>
    </lineage>
</organism>
<evidence type="ECO:0000313" key="9">
    <source>
        <dbReference type="EMBL" id="ALC83153.1"/>
    </source>
</evidence>
<evidence type="ECO:0000256" key="7">
    <source>
        <dbReference type="SAM" id="Phobius"/>
    </source>
</evidence>
<feature type="transmembrane region" description="Helical" evidence="7">
    <location>
        <begin position="39"/>
        <end position="58"/>
    </location>
</feature>
<evidence type="ECO:0000256" key="6">
    <source>
        <dbReference type="ARBA" id="ARBA00023136"/>
    </source>
</evidence>
<dbReference type="PROSITE" id="PS50850">
    <property type="entry name" value="MFS"/>
    <property type="match status" value="1"/>
</dbReference>
<name>A0A0M4GBL6_9BACI</name>
<reference evidence="10" key="1">
    <citation type="submission" date="2015-08" db="EMBL/GenBank/DDBJ databases">
        <title>Genome sequencing project for genomic taxonomy and phylogenomics of Bacillus-like bacteria.</title>
        <authorList>
            <person name="Liu B."/>
            <person name="Wang J."/>
            <person name="Zhu Y."/>
            <person name="Liu G."/>
            <person name="Chen Q."/>
            <person name="Chen Z."/>
            <person name="Lan J."/>
            <person name="Che J."/>
            <person name="Ge C."/>
            <person name="Shi H."/>
            <person name="Pan Z."/>
            <person name="Liu X."/>
        </authorList>
    </citation>
    <scope>NUCLEOTIDE SEQUENCE [LARGE SCALE GENOMIC DNA]</scope>
    <source>
        <strain evidence="10">FJAT-4402</strain>
    </source>
</reference>
<dbReference type="Proteomes" id="UP000067625">
    <property type="component" value="Chromosome"/>
</dbReference>
<dbReference type="RefSeq" id="WP_053604989.1">
    <property type="nucleotide sequence ID" value="NZ_CP012600.1"/>
</dbReference>